<protein>
    <submittedName>
        <fullName evidence="1">Uncharacterized protein</fullName>
    </submittedName>
</protein>
<dbReference type="Proteomes" id="UP001209878">
    <property type="component" value="Unassembled WGS sequence"/>
</dbReference>
<comment type="caution">
    <text evidence="1">The sequence shown here is derived from an EMBL/GenBank/DDBJ whole genome shotgun (WGS) entry which is preliminary data.</text>
</comment>
<keyword evidence="2" id="KW-1185">Reference proteome</keyword>
<evidence type="ECO:0000313" key="1">
    <source>
        <dbReference type="EMBL" id="KAK2187223.1"/>
    </source>
</evidence>
<gene>
    <name evidence="1" type="ORF">NP493_175g03054</name>
</gene>
<organism evidence="1 2">
    <name type="scientific">Ridgeia piscesae</name>
    <name type="common">Tubeworm</name>
    <dbReference type="NCBI Taxonomy" id="27915"/>
    <lineage>
        <taxon>Eukaryota</taxon>
        <taxon>Metazoa</taxon>
        <taxon>Spiralia</taxon>
        <taxon>Lophotrochozoa</taxon>
        <taxon>Annelida</taxon>
        <taxon>Polychaeta</taxon>
        <taxon>Sedentaria</taxon>
        <taxon>Canalipalpata</taxon>
        <taxon>Sabellida</taxon>
        <taxon>Siboglinidae</taxon>
        <taxon>Ridgeia</taxon>
    </lineage>
</organism>
<sequence length="153" mass="17407">MFIISPIVCPLVMFVRTKDGLRAKLLRKIVSEDETLTSKSKVDLAGLPPCHSALKSYLQRVNHRVTLYKRADESILEKPKPYDDRQGWIRTEDGVLEPVWSCVAALSNSLVDLLDTGDREKEEEEEEENEEGRFLTLTISVKAMVNDNLTFIV</sequence>
<evidence type="ECO:0000313" key="2">
    <source>
        <dbReference type="Proteomes" id="UP001209878"/>
    </source>
</evidence>
<accession>A0AAD9P309</accession>
<proteinExistence type="predicted"/>
<reference evidence="1" key="1">
    <citation type="journal article" date="2023" name="Mol. Biol. Evol.">
        <title>Third-Generation Sequencing Reveals the Adaptive Role of the Epigenome in Three Deep-Sea Polychaetes.</title>
        <authorList>
            <person name="Perez M."/>
            <person name="Aroh O."/>
            <person name="Sun Y."/>
            <person name="Lan Y."/>
            <person name="Juniper S.K."/>
            <person name="Young C.R."/>
            <person name="Angers B."/>
            <person name="Qian P.Y."/>
        </authorList>
    </citation>
    <scope>NUCLEOTIDE SEQUENCE</scope>
    <source>
        <strain evidence="1">R07B-5</strain>
    </source>
</reference>
<dbReference type="EMBL" id="JAODUO010000174">
    <property type="protein sequence ID" value="KAK2187223.1"/>
    <property type="molecule type" value="Genomic_DNA"/>
</dbReference>
<dbReference type="AlphaFoldDB" id="A0AAD9P309"/>
<name>A0AAD9P309_RIDPI</name>